<dbReference type="InParanoid" id="A0A165FI44"/>
<feature type="transmembrane region" description="Helical" evidence="6">
    <location>
        <begin position="123"/>
        <end position="141"/>
    </location>
</feature>
<dbReference type="PANTHER" id="PTHR34187">
    <property type="entry name" value="FGR18P"/>
    <property type="match status" value="1"/>
</dbReference>
<feature type="transmembrane region" description="Helical" evidence="6">
    <location>
        <begin position="88"/>
        <end position="108"/>
    </location>
</feature>
<evidence type="ECO:0000256" key="3">
    <source>
        <dbReference type="ARBA" id="ARBA00022692"/>
    </source>
</evidence>
<evidence type="ECO:0000256" key="6">
    <source>
        <dbReference type="SAM" id="Phobius"/>
    </source>
</evidence>
<gene>
    <name evidence="8" type="ORF">LAESUDRAFT_723311</name>
</gene>
<keyword evidence="5 6" id="KW-0472">Membrane</keyword>
<name>A0A165FI44_9APHY</name>
<organism evidence="8 9">
    <name type="scientific">Laetiporus sulphureus 93-53</name>
    <dbReference type="NCBI Taxonomy" id="1314785"/>
    <lineage>
        <taxon>Eukaryota</taxon>
        <taxon>Fungi</taxon>
        <taxon>Dikarya</taxon>
        <taxon>Basidiomycota</taxon>
        <taxon>Agaricomycotina</taxon>
        <taxon>Agaricomycetes</taxon>
        <taxon>Polyporales</taxon>
        <taxon>Laetiporus</taxon>
    </lineage>
</organism>
<keyword evidence="3 6" id="KW-0812">Transmembrane</keyword>
<dbReference type="OrthoDB" id="199599at2759"/>
<feature type="domain" description="DUF202" evidence="7">
    <location>
        <begin position="27"/>
        <end position="111"/>
    </location>
</feature>
<evidence type="ECO:0000259" key="7">
    <source>
        <dbReference type="Pfam" id="PF02656"/>
    </source>
</evidence>
<dbReference type="EMBL" id="KV427613">
    <property type="protein sequence ID" value="KZT09005.1"/>
    <property type="molecule type" value="Genomic_DNA"/>
</dbReference>
<keyword evidence="9" id="KW-1185">Reference proteome</keyword>
<protein>
    <recommendedName>
        <fullName evidence="7">DUF202 domain-containing protein</fullName>
    </recommendedName>
</protein>
<keyword evidence="2" id="KW-1003">Cell membrane</keyword>
<evidence type="ECO:0000256" key="5">
    <source>
        <dbReference type="ARBA" id="ARBA00023136"/>
    </source>
</evidence>
<reference evidence="8 9" key="1">
    <citation type="journal article" date="2016" name="Mol. Biol. Evol.">
        <title>Comparative Genomics of Early-Diverging Mushroom-Forming Fungi Provides Insights into the Origins of Lignocellulose Decay Capabilities.</title>
        <authorList>
            <person name="Nagy L.G."/>
            <person name="Riley R."/>
            <person name="Tritt A."/>
            <person name="Adam C."/>
            <person name="Daum C."/>
            <person name="Floudas D."/>
            <person name="Sun H."/>
            <person name="Yadav J.S."/>
            <person name="Pangilinan J."/>
            <person name="Larsson K.H."/>
            <person name="Matsuura K."/>
            <person name="Barry K."/>
            <person name="Labutti K."/>
            <person name="Kuo R."/>
            <person name="Ohm R.A."/>
            <person name="Bhattacharya S.S."/>
            <person name="Shirouzu T."/>
            <person name="Yoshinaga Y."/>
            <person name="Martin F.M."/>
            <person name="Grigoriev I.V."/>
            <person name="Hibbett D.S."/>
        </authorList>
    </citation>
    <scope>NUCLEOTIDE SEQUENCE [LARGE SCALE GENOMIC DNA]</scope>
    <source>
        <strain evidence="8 9">93-53</strain>
    </source>
</reference>
<sequence length="154" mass="16977">MKQGVSRLFRLVFRGYERVQNKGSTARDHLANERTYLAWTRTSLGLIALGIGVERFERLRADMQTQLAPVSPEAQTAQEQLVKHGRQLAGTLVGTGVLTMVMGTWRYYMTLHDLQHGMFRPNVQAVALVALGCACVTAAVVRSESRGEKSNAGS</sequence>
<dbReference type="InterPro" id="IPR052053">
    <property type="entry name" value="IM_YidH-like"/>
</dbReference>
<dbReference type="RefSeq" id="XP_040766745.1">
    <property type="nucleotide sequence ID" value="XM_040908390.1"/>
</dbReference>
<evidence type="ECO:0000256" key="1">
    <source>
        <dbReference type="ARBA" id="ARBA00004651"/>
    </source>
</evidence>
<dbReference type="Proteomes" id="UP000076871">
    <property type="component" value="Unassembled WGS sequence"/>
</dbReference>
<evidence type="ECO:0000256" key="4">
    <source>
        <dbReference type="ARBA" id="ARBA00022989"/>
    </source>
</evidence>
<keyword evidence="4 6" id="KW-1133">Transmembrane helix</keyword>
<evidence type="ECO:0000256" key="2">
    <source>
        <dbReference type="ARBA" id="ARBA00022475"/>
    </source>
</evidence>
<accession>A0A165FI44</accession>
<evidence type="ECO:0000313" key="8">
    <source>
        <dbReference type="EMBL" id="KZT09005.1"/>
    </source>
</evidence>
<dbReference type="AlphaFoldDB" id="A0A165FI44"/>
<evidence type="ECO:0000313" key="9">
    <source>
        <dbReference type="Proteomes" id="UP000076871"/>
    </source>
</evidence>
<dbReference type="InterPro" id="IPR003807">
    <property type="entry name" value="DUF202"/>
</dbReference>
<comment type="subcellular location">
    <subcellularLocation>
        <location evidence="1">Cell membrane</location>
        <topology evidence="1">Multi-pass membrane protein</topology>
    </subcellularLocation>
</comment>
<dbReference type="PANTHER" id="PTHR34187:SF2">
    <property type="entry name" value="DUF202 DOMAIN-CONTAINING PROTEIN"/>
    <property type="match status" value="1"/>
</dbReference>
<dbReference type="Pfam" id="PF02656">
    <property type="entry name" value="DUF202"/>
    <property type="match status" value="1"/>
</dbReference>
<proteinExistence type="predicted"/>
<dbReference type="GeneID" id="63825419"/>
<dbReference type="GO" id="GO:0005886">
    <property type="term" value="C:plasma membrane"/>
    <property type="evidence" value="ECO:0007669"/>
    <property type="project" value="UniProtKB-SubCell"/>
</dbReference>